<evidence type="ECO:0000256" key="1">
    <source>
        <dbReference type="ARBA" id="ARBA00004141"/>
    </source>
</evidence>
<evidence type="ECO:0000256" key="6">
    <source>
        <dbReference type="ARBA" id="ARBA00022989"/>
    </source>
</evidence>
<dbReference type="PANTHER" id="PTHR31488:SF1">
    <property type="entry name" value="C-MANNOSYLTRANSFERASE DPY19L1"/>
    <property type="match status" value="1"/>
</dbReference>
<keyword evidence="10" id="KW-1185">Reference proteome</keyword>
<evidence type="ECO:0000313" key="10">
    <source>
        <dbReference type="Proteomes" id="UP000252519"/>
    </source>
</evidence>
<comment type="subcellular location">
    <subcellularLocation>
        <location evidence="1">Membrane</location>
        <topology evidence="1">Multi-pass membrane protein</topology>
    </subcellularLocation>
</comment>
<dbReference type="InterPro" id="IPR018732">
    <property type="entry name" value="Dpy-19/Dpy-19-like"/>
</dbReference>
<evidence type="ECO:0000256" key="3">
    <source>
        <dbReference type="ARBA" id="ARBA00022676"/>
    </source>
</evidence>
<evidence type="ECO:0000256" key="5">
    <source>
        <dbReference type="ARBA" id="ARBA00022692"/>
    </source>
</evidence>
<organism evidence="9 10">
    <name type="scientific">Ancylostoma caninum</name>
    <name type="common">Dog hookworm</name>
    <dbReference type="NCBI Taxonomy" id="29170"/>
    <lineage>
        <taxon>Eukaryota</taxon>
        <taxon>Metazoa</taxon>
        <taxon>Ecdysozoa</taxon>
        <taxon>Nematoda</taxon>
        <taxon>Chromadorea</taxon>
        <taxon>Rhabditida</taxon>
        <taxon>Rhabditina</taxon>
        <taxon>Rhabditomorpha</taxon>
        <taxon>Strongyloidea</taxon>
        <taxon>Ancylostomatidae</taxon>
        <taxon>Ancylostomatinae</taxon>
        <taxon>Ancylostoma</taxon>
    </lineage>
</organism>
<protein>
    <submittedName>
        <fullName evidence="9">Uncharacterized protein</fullName>
    </submittedName>
</protein>
<dbReference type="GO" id="GO:0005637">
    <property type="term" value="C:nuclear inner membrane"/>
    <property type="evidence" value="ECO:0007669"/>
    <property type="project" value="TreeGrafter"/>
</dbReference>
<keyword evidence="7 8" id="KW-0472">Membrane</keyword>
<evidence type="ECO:0000256" key="8">
    <source>
        <dbReference type="SAM" id="Phobius"/>
    </source>
</evidence>
<feature type="transmembrane region" description="Helical" evidence="8">
    <location>
        <begin position="20"/>
        <end position="37"/>
    </location>
</feature>
<dbReference type="STRING" id="29170.A0A368GHS0"/>
<dbReference type="PANTHER" id="PTHR31488">
    <property type="entry name" value="DPY-19-LIKE 1, LIKE (H. SAPIENS)"/>
    <property type="match status" value="1"/>
</dbReference>
<proteinExistence type="inferred from homology"/>
<evidence type="ECO:0000313" key="9">
    <source>
        <dbReference type="EMBL" id="RCN42799.1"/>
    </source>
</evidence>
<dbReference type="GO" id="GO:0000030">
    <property type="term" value="F:mannosyltransferase activity"/>
    <property type="evidence" value="ECO:0007669"/>
    <property type="project" value="TreeGrafter"/>
</dbReference>
<dbReference type="Pfam" id="PF10034">
    <property type="entry name" value="Dpy19"/>
    <property type="match status" value="1"/>
</dbReference>
<keyword evidence="4" id="KW-0808">Transferase</keyword>
<accession>A0A368GHS0</accession>
<dbReference type="AlphaFoldDB" id="A0A368GHS0"/>
<comment type="caution">
    <text evidence="9">The sequence shown here is derived from an EMBL/GenBank/DDBJ whole genome shotgun (WGS) entry which is preliminary data.</text>
</comment>
<reference evidence="9 10" key="1">
    <citation type="submission" date="2014-10" db="EMBL/GenBank/DDBJ databases">
        <title>Draft genome of the hookworm Ancylostoma caninum.</title>
        <authorList>
            <person name="Mitreva M."/>
        </authorList>
    </citation>
    <scope>NUCLEOTIDE SEQUENCE [LARGE SCALE GENOMIC DNA]</scope>
    <source>
        <strain evidence="9 10">Baltimore</strain>
    </source>
</reference>
<keyword evidence="5 8" id="KW-0812">Transmembrane</keyword>
<evidence type="ECO:0000256" key="4">
    <source>
        <dbReference type="ARBA" id="ARBA00022679"/>
    </source>
</evidence>
<keyword evidence="6 8" id="KW-1133">Transmembrane helix</keyword>
<evidence type="ECO:0000256" key="7">
    <source>
        <dbReference type="ARBA" id="ARBA00023136"/>
    </source>
</evidence>
<dbReference type="Proteomes" id="UP000252519">
    <property type="component" value="Unassembled WGS sequence"/>
</dbReference>
<name>A0A368GHS0_ANCCA</name>
<dbReference type="EMBL" id="JOJR01000179">
    <property type="protein sequence ID" value="RCN42799.1"/>
    <property type="molecule type" value="Genomic_DNA"/>
</dbReference>
<evidence type="ECO:0000256" key="2">
    <source>
        <dbReference type="ARBA" id="ARBA00008744"/>
    </source>
</evidence>
<gene>
    <name evidence="9" type="ORF">ANCCAN_11232</name>
</gene>
<keyword evidence="3" id="KW-0328">Glycosyltransferase</keyword>
<sequence length="117" mass="13281">MIIAQITVVTYILKNRCSGALYSMAVAIFGIFAMLFWQFSQFAFFTQVGSLFVVYTFDFIPRKTMETLISAHLVCSSLDILRKVRLVLPGLLRVQMIHAKYTLGSQTLWVFAVSVET</sequence>
<dbReference type="OrthoDB" id="6019623at2759"/>
<comment type="similarity">
    <text evidence="2">Belongs to the dpy-19 family.</text>
</comment>